<evidence type="ECO:0000256" key="12">
    <source>
        <dbReference type="ARBA" id="ARBA00023012"/>
    </source>
</evidence>
<dbReference type="InterPro" id="IPR029151">
    <property type="entry name" value="Sensor-like_sf"/>
</dbReference>
<keyword evidence="17" id="KW-1185">Reference proteome</keyword>
<accession>A0ABX5M064</accession>
<evidence type="ECO:0000256" key="5">
    <source>
        <dbReference type="ARBA" id="ARBA00022553"/>
    </source>
</evidence>
<evidence type="ECO:0000256" key="4">
    <source>
        <dbReference type="ARBA" id="ARBA00022475"/>
    </source>
</evidence>
<dbReference type="PIRSF" id="PIRSF036431">
    <property type="entry name" value="STHK_DctB"/>
    <property type="match status" value="1"/>
</dbReference>
<comment type="caution">
    <text evidence="16">The sequence shown here is derived from an EMBL/GenBank/DDBJ whole genome shotgun (WGS) entry which is preliminary data.</text>
</comment>
<comment type="catalytic activity">
    <reaction evidence="1">
        <text>ATP + protein L-histidine = ADP + protein N-phospho-L-histidine.</text>
        <dbReference type="EC" id="2.7.13.3"/>
    </reaction>
</comment>
<keyword evidence="7 14" id="KW-0812">Transmembrane</keyword>
<dbReference type="Gene3D" id="1.10.287.130">
    <property type="match status" value="1"/>
</dbReference>
<comment type="subcellular location">
    <subcellularLocation>
        <location evidence="2">Cell membrane</location>
        <topology evidence="2">Multi-pass membrane protein</topology>
    </subcellularLocation>
</comment>
<evidence type="ECO:0000256" key="3">
    <source>
        <dbReference type="ARBA" id="ARBA00012438"/>
    </source>
</evidence>
<dbReference type="Gene3D" id="3.30.565.10">
    <property type="entry name" value="Histidine kinase-like ATPase, C-terminal domain"/>
    <property type="match status" value="1"/>
</dbReference>
<dbReference type="CDD" id="cd00082">
    <property type="entry name" value="HisKA"/>
    <property type="match status" value="1"/>
</dbReference>
<evidence type="ECO:0000256" key="2">
    <source>
        <dbReference type="ARBA" id="ARBA00004651"/>
    </source>
</evidence>
<evidence type="ECO:0000256" key="14">
    <source>
        <dbReference type="SAM" id="Phobius"/>
    </source>
</evidence>
<evidence type="ECO:0000256" key="1">
    <source>
        <dbReference type="ARBA" id="ARBA00000085"/>
    </source>
</evidence>
<dbReference type="PRINTS" id="PR00344">
    <property type="entry name" value="BCTRLSENSOR"/>
</dbReference>
<dbReference type="Pfam" id="PF00512">
    <property type="entry name" value="HisKA"/>
    <property type="match status" value="1"/>
</dbReference>
<reference evidence="16 17" key="1">
    <citation type="submission" date="2015-03" db="EMBL/GenBank/DDBJ databases">
        <authorList>
            <person name="Krishnan R."/>
            <person name="Midha S."/>
            <person name="Patil P.B."/>
            <person name="Rameshkumar N."/>
        </authorList>
    </citation>
    <scope>NUCLEOTIDE SEQUENCE [LARGE SCALE GENOMIC DNA]</scope>
    <source>
        <strain evidence="16 17">L1E11</strain>
    </source>
</reference>
<keyword evidence="5" id="KW-0597">Phosphoprotein</keyword>
<feature type="domain" description="Histidine kinase" evidence="15">
    <location>
        <begin position="373"/>
        <end position="588"/>
    </location>
</feature>
<sequence>MTLSPPRRPLSLLLITALVLATMLGVMYLAGRYMTRTSLHKESVQLNEQLQLYAGQFTTLIERFRSLPAVLALDQDIRQALSEPLTPALQQRLNLKLERINSAAHSSTLELMRADGLAIAASNWRLPTSYVNHNYGFRPYFQQTKETGSGRFYGVGVISGIPGYFLSSAVMDDQGRFLGAIVVKLEFPELEESWAQSQDILLVSDARGIVFIANHPHWRYRTLKPLSSWDEQELQATRQYDKVRLQPLQLLAQQTLGPSSQRVQLRLPDGQQGDYLWQSQPLLHDGWTLHLLRDPNPGLTGVTAARLAAAGAWLSLVFLLLWLQQRRRLHLLRQRSQAELEQLVEQRTAALRTAQNGLVQAAKLAALGQMSAALAHELNQPLTAQRMELASLRLLLDHQRLDEARQTLSRLDLLLQRMAALTSHLKSYARHSPDGLRERLNLTQVVEQTLLLMSAQLRQRQIQVATDLPLAAWVEGDAIRLEQVLVNLLSNALDATQQHPMPQLSLRIHQPDDQPASWCLSVMDNGGGMAEGDLARVFDPFFTTKPSGAGLGLGLAISHAIVHQLGGELLASNSGDGACFSLRLPACEPPAAERSLLP</sequence>
<dbReference type="PANTHER" id="PTHR43065">
    <property type="entry name" value="SENSOR HISTIDINE KINASE"/>
    <property type="match status" value="1"/>
</dbReference>
<dbReference type="Proteomes" id="UP000248090">
    <property type="component" value="Unassembled WGS sequence"/>
</dbReference>
<evidence type="ECO:0000313" key="17">
    <source>
        <dbReference type="Proteomes" id="UP000248090"/>
    </source>
</evidence>
<keyword evidence="4" id="KW-1003">Cell membrane</keyword>
<keyword evidence="11 14" id="KW-1133">Transmembrane helix</keyword>
<dbReference type="InterPro" id="IPR003661">
    <property type="entry name" value="HisK_dim/P_dom"/>
</dbReference>
<organism evidence="16 17">
    <name type="scientific">Pokkaliibacter plantistimulans</name>
    <dbReference type="NCBI Taxonomy" id="1635171"/>
    <lineage>
        <taxon>Bacteria</taxon>
        <taxon>Pseudomonadati</taxon>
        <taxon>Pseudomonadota</taxon>
        <taxon>Gammaproteobacteria</taxon>
        <taxon>Oceanospirillales</taxon>
        <taxon>Balneatrichaceae</taxon>
        <taxon>Pokkaliibacter</taxon>
    </lineage>
</organism>
<evidence type="ECO:0000256" key="6">
    <source>
        <dbReference type="ARBA" id="ARBA00022679"/>
    </source>
</evidence>
<keyword evidence="12" id="KW-0902">Two-component regulatory system</keyword>
<name>A0ABX5M064_9GAMM</name>
<feature type="transmembrane region" description="Helical" evidence="14">
    <location>
        <begin position="12"/>
        <end position="31"/>
    </location>
</feature>
<dbReference type="SMART" id="SM00387">
    <property type="entry name" value="HATPase_c"/>
    <property type="match status" value="1"/>
</dbReference>
<dbReference type="SUPFAM" id="SSF103190">
    <property type="entry name" value="Sensory domain-like"/>
    <property type="match status" value="1"/>
</dbReference>
<evidence type="ECO:0000256" key="8">
    <source>
        <dbReference type="ARBA" id="ARBA00022741"/>
    </source>
</evidence>
<keyword evidence="13" id="KW-0175">Coiled coil</keyword>
<dbReference type="InterPro" id="IPR004358">
    <property type="entry name" value="Sig_transdc_His_kin-like_C"/>
</dbReference>
<evidence type="ECO:0000256" key="9">
    <source>
        <dbReference type="ARBA" id="ARBA00022777"/>
    </source>
</evidence>
<dbReference type="SUPFAM" id="SSF47384">
    <property type="entry name" value="Homodimeric domain of signal transducing histidine kinase"/>
    <property type="match status" value="1"/>
</dbReference>
<evidence type="ECO:0000313" key="16">
    <source>
        <dbReference type="EMBL" id="PXF32259.1"/>
    </source>
</evidence>
<dbReference type="SMART" id="SM00388">
    <property type="entry name" value="HisKA"/>
    <property type="match status" value="1"/>
</dbReference>
<proteinExistence type="predicted"/>
<dbReference type="InterPro" id="IPR003594">
    <property type="entry name" value="HATPase_dom"/>
</dbReference>
<evidence type="ECO:0000259" key="15">
    <source>
        <dbReference type="PROSITE" id="PS50109"/>
    </source>
</evidence>
<dbReference type="Gene3D" id="3.30.450.20">
    <property type="entry name" value="PAS domain"/>
    <property type="match status" value="2"/>
</dbReference>
<dbReference type="InterPro" id="IPR036097">
    <property type="entry name" value="HisK_dim/P_sf"/>
</dbReference>
<dbReference type="CDD" id="cd12914">
    <property type="entry name" value="PDC1_DGC_like"/>
    <property type="match status" value="1"/>
</dbReference>
<dbReference type="InterPro" id="IPR017055">
    <property type="entry name" value="Sig_transdc_His_kinase_DctB"/>
</dbReference>
<dbReference type="Gene3D" id="6.10.250.3020">
    <property type="match status" value="1"/>
</dbReference>
<feature type="transmembrane region" description="Helical" evidence="14">
    <location>
        <begin position="304"/>
        <end position="323"/>
    </location>
</feature>
<keyword evidence="14" id="KW-0472">Membrane</keyword>
<dbReference type="Pfam" id="PF02518">
    <property type="entry name" value="HATPase_c"/>
    <property type="match status" value="1"/>
</dbReference>
<evidence type="ECO:0000256" key="7">
    <source>
        <dbReference type="ARBA" id="ARBA00022692"/>
    </source>
</evidence>
<feature type="coiled-coil region" evidence="13">
    <location>
        <begin position="326"/>
        <end position="353"/>
    </location>
</feature>
<evidence type="ECO:0000256" key="11">
    <source>
        <dbReference type="ARBA" id="ARBA00022989"/>
    </source>
</evidence>
<dbReference type="SUPFAM" id="SSF55874">
    <property type="entry name" value="ATPase domain of HSP90 chaperone/DNA topoisomerase II/histidine kinase"/>
    <property type="match status" value="1"/>
</dbReference>
<dbReference type="EMBL" id="LAPT01000022">
    <property type="protein sequence ID" value="PXF32259.1"/>
    <property type="molecule type" value="Genomic_DNA"/>
</dbReference>
<keyword evidence="9" id="KW-0418">Kinase</keyword>
<protein>
    <recommendedName>
        <fullName evidence="3">histidine kinase</fullName>
        <ecNumber evidence="3">2.7.13.3</ecNumber>
    </recommendedName>
</protein>
<dbReference type="InterPro" id="IPR036890">
    <property type="entry name" value="HATPase_C_sf"/>
</dbReference>
<dbReference type="InterPro" id="IPR005467">
    <property type="entry name" value="His_kinase_dom"/>
</dbReference>
<dbReference type="PROSITE" id="PS50109">
    <property type="entry name" value="HIS_KIN"/>
    <property type="match status" value="1"/>
</dbReference>
<evidence type="ECO:0000256" key="13">
    <source>
        <dbReference type="SAM" id="Coils"/>
    </source>
</evidence>
<dbReference type="PANTHER" id="PTHR43065:SF46">
    <property type="entry name" value="C4-DICARBOXYLATE TRANSPORT SENSOR PROTEIN DCTB"/>
    <property type="match status" value="1"/>
</dbReference>
<keyword evidence="8" id="KW-0547">Nucleotide-binding</keyword>
<evidence type="ECO:0000256" key="10">
    <source>
        <dbReference type="ARBA" id="ARBA00022840"/>
    </source>
</evidence>
<keyword evidence="6" id="KW-0808">Transferase</keyword>
<gene>
    <name evidence="16" type="ORF">WH50_05595</name>
</gene>
<keyword evidence="10" id="KW-0067">ATP-binding</keyword>
<dbReference type="EC" id="2.7.13.3" evidence="3"/>